<sequence>MTHRLLPGLIASCFMTVACSSQATEENAIRRGDIAFAQEDYEEALAEYRLAVRQGSNDPGTTGRVAHTYSMMGRVDDAGAYYLETSSKEYLFGDQAVSDLMKLAREANTKNDRFAMASAVEIALRLRPGIGVGDMALSLARHYFENGEYGRALPYYQGAMLDVTDSVPEIV</sequence>
<dbReference type="Gene3D" id="1.25.40.10">
    <property type="entry name" value="Tetratricopeptide repeat domain"/>
    <property type="match status" value="1"/>
</dbReference>
<reference evidence="1" key="1">
    <citation type="submission" date="2018-05" db="EMBL/GenBank/DDBJ databases">
        <authorList>
            <person name="Lanie J.A."/>
            <person name="Ng W.-L."/>
            <person name="Kazmierczak K.M."/>
            <person name="Andrzejewski T.M."/>
            <person name="Davidsen T.M."/>
            <person name="Wayne K.J."/>
            <person name="Tettelin H."/>
            <person name="Glass J.I."/>
            <person name="Rusch D."/>
            <person name="Podicherti R."/>
            <person name="Tsui H.-C.T."/>
            <person name="Winkler M.E."/>
        </authorList>
    </citation>
    <scope>NUCLEOTIDE SEQUENCE</scope>
</reference>
<evidence type="ECO:0008006" key="2">
    <source>
        <dbReference type="Google" id="ProtNLM"/>
    </source>
</evidence>
<dbReference type="SUPFAM" id="SSF48452">
    <property type="entry name" value="TPR-like"/>
    <property type="match status" value="1"/>
</dbReference>
<dbReference type="EMBL" id="UINC01223673">
    <property type="protein sequence ID" value="SVE52965.1"/>
    <property type="molecule type" value="Genomic_DNA"/>
</dbReference>
<dbReference type="Pfam" id="PF13432">
    <property type="entry name" value="TPR_16"/>
    <property type="match status" value="1"/>
</dbReference>
<dbReference type="PROSITE" id="PS51257">
    <property type="entry name" value="PROKAR_LIPOPROTEIN"/>
    <property type="match status" value="1"/>
</dbReference>
<evidence type="ECO:0000313" key="1">
    <source>
        <dbReference type="EMBL" id="SVE52965.1"/>
    </source>
</evidence>
<dbReference type="InterPro" id="IPR011990">
    <property type="entry name" value="TPR-like_helical_dom_sf"/>
</dbReference>
<name>A0A383E999_9ZZZZ</name>
<organism evidence="1">
    <name type="scientific">marine metagenome</name>
    <dbReference type="NCBI Taxonomy" id="408172"/>
    <lineage>
        <taxon>unclassified sequences</taxon>
        <taxon>metagenomes</taxon>
        <taxon>ecological metagenomes</taxon>
    </lineage>
</organism>
<accession>A0A383E999</accession>
<gene>
    <name evidence="1" type="ORF">METZ01_LOCUS505819</name>
</gene>
<protein>
    <recommendedName>
        <fullName evidence="2">Tetratrico peptide repeat group 5 domain-containing protein</fullName>
    </recommendedName>
</protein>
<feature type="non-terminal residue" evidence="1">
    <location>
        <position position="171"/>
    </location>
</feature>
<dbReference type="AlphaFoldDB" id="A0A383E999"/>
<proteinExistence type="predicted"/>